<evidence type="ECO:0000313" key="2">
    <source>
        <dbReference type="Proteomes" id="UP000292282"/>
    </source>
</evidence>
<evidence type="ECO:0000313" key="1">
    <source>
        <dbReference type="EMBL" id="TBU10094.1"/>
    </source>
</evidence>
<sequence length="105" mass="12674">MIIRDVIVTVTTNHTYKTANAHEFRGLYRSKCKRKQQKQFLSIDEEDLTLLGVIEITEMHEELQFMVLNNLQQKIFNPYYRKKAKLEETIYHKHKRSSKLEEENM</sequence>
<dbReference type="EMBL" id="PITK01002027">
    <property type="protein sequence ID" value="TBU10094.1"/>
    <property type="molecule type" value="Genomic_DNA"/>
</dbReference>
<reference evidence="1 2" key="1">
    <citation type="submission" date="2017-12" db="EMBL/GenBank/DDBJ databases">
        <authorList>
            <person name="Pombert J.-F."/>
            <person name="Haag K.L."/>
            <person name="Ebert D."/>
        </authorList>
    </citation>
    <scope>NUCLEOTIDE SEQUENCE [LARGE SCALE GENOMIC DNA]</scope>
    <source>
        <strain evidence="1">IL-G-3</strain>
    </source>
</reference>
<dbReference type="AlphaFoldDB" id="A0A4Q9LP30"/>
<name>A0A4Q9LP30_9MICR</name>
<accession>A0A4Q9LP30</accession>
<comment type="caution">
    <text evidence="1">The sequence shown here is derived from an EMBL/GenBank/DDBJ whole genome shotgun (WGS) entry which is preliminary data.</text>
</comment>
<gene>
    <name evidence="1" type="ORF">CWI38_2027p0020</name>
</gene>
<proteinExistence type="predicted"/>
<dbReference type="VEuPathDB" id="MicrosporidiaDB:CWI38_2027p0020"/>
<keyword evidence="2" id="KW-1185">Reference proteome</keyword>
<protein>
    <submittedName>
        <fullName evidence="1">Uncharacterized protein</fullName>
    </submittedName>
</protein>
<organism evidence="1 2">
    <name type="scientific">Hamiltosporidium tvaerminnensis</name>
    <dbReference type="NCBI Taxonomy" id="1176355"/>
    <lineage>
        <taxon>Eukaryota</taxon>
        <taxon>Fungi</taxon>
        <taxon>Fungi incertae sedis</taxon>
        <taxon>Microsporidia</taxon>
        <taxon>Dubosqiidae</taxon>
        <taxon>Hamiltosporidium</taxon>
    </lineage>
</organism>
<dbReference type="Proteomes" id="UP000292282">
    <property type="component" value="Unassembled WGS sequence"/>
</dbReference>